<protein>
    <submittedName>
        <fullName evidence="9">Bacterial DnaG primase, TOPRIM domain</fullName>
    </submittedName>
</protein>
<dbReference type="SUPFAM" id="SSF57783">
    <property type="entry name" value="Zinc beta-ribbon"/>
    <property type="match status" value="1"/>
</dbReference>
<sequence>MRIDEMERVLERLNIDPINIRGSEILALCPGHKEITGKEDHHPSWWINAETGAHICFSCGFKGSIWSLIASVQGLKDANGLLDYADAKDWLYLSFDNISIGSPDEEETEESIFKEVTEVGESRLALFTLPPASALKARGFTQDAAQKYGLMWDPKYSNWITPIRNPYSNKLLGWQEKGYKRRYFNNYPQGVEKSTTLFGFKQYTGGRMIVVESPLDVVRLESVGITGGVSTYGSIISNTQVGLIREADEIVFALDNDESGINSSKKMLDLSIKLGFEAWFFNYSHTEMKDVGGMSRSEILTGLDNAKHSVHGLGAIE</sequence>
<evidence type="ECO:0000259" key="7">
    <source>
        <dbReference type="PROSITE" id="PS50880"/>
    </source>
</evidence>
<dbReference type="PANTHER" id="PTHR30313">
    <property type="entry name" value="DNA PRIMASE"/>
    <property type="match status" value="1"/>
</dbReference>
<dbReference type="GO" id="GO:0008270">
    <property type="term" value="F:zinc ion binding"/>
    <property type="evidence" value="ECO:0007669"/>
    <property type="project" value="InterPro"/>
</dbReference>
<evidence type="ECO:0000256" key="5">
    <source>
        <dbReference type="ARBA" id="ARBA00022705"/>
    </source>
</evidence>
<evidence type="ECO:0000256" key="4">
    <source>
        <dbReference type="ARBA" id="ARBA00022695"/>
    </source>
</evidence>
<dbReference type="SUPFAM" id="SSF56731">
    <property type="entry name" value="DNA primase core"/>
    <property type="match status" value="1"/>
</dbReference>
<dbReference type="InterPro" id="IPR034151">
    <property type="entry name" value="TOPRIM_DnaG_bac"/>
</dbReference>
<evidence type="ECO:0000256" key="1">
    <source>
        <dbReference type="ARBA" id="ARBA00022478"/>
    </source>
</evidence>
<dbReference type="Gene3D" id="3.90.580.10">
    <property type="entry name" value="Zinc finger, CHC2-type domain"/>
    <property type="match status" value="1"/>
</dbReference>
<dbReference type="InterPro" id="IPR006171">
    <property type="entry name" value="TOPRIM_dom"/>
</dbReference>
<dbReference type="CDD" id="cd03364">
    <property type="entry name" value="TOPRIM_DnaG_primases"/>
    <property type="match status" value="1"/>
</dbReference>
<keyword evidence="1" id="KW-0240">DNA-directed RNA polymerase</keyword>
<keyword evidence="4" id="KW-0548">Nucleotidyltransferase</keyword>
<dbReference type="EMBL" id="LR796231">
    <property type="protein sequence ID" value="CAB4127955.1"/>
    <property type="molecule type" value="Genomic_DNA"/>
</dbReference>
<evidence type="ECO:0000256" key="2">
    <source>
        <dbReference type="ARBA" id="ARBA00022515"/>
    </source>
</evidence>
<accession>A0A6J7WSL6</accession>
<dbReference type="GO" id="GO:0006269">
    <property type="term" value="P:DNA replication, synthesis of primer"/>
    <property type="evidence" value="ECO:0007669"/>
    <property type="project" value="UniProtKB-KW"/>
</dbReference>
<dbReference type="InterPro" id="IPR036977">
    <property type="entry name" value="DNA_primase_Znf_CHC2"/>
</dbReference>
<name>A0A6J7WSL6_9CAUD</name>
<dbReference type="SMART" id="SM00493">
    <property type="entry name" value="TOPRIM"/>
    <property type="match status" value="1"/>
</dbReference>
<evidence type="ECO:0000313" key="9">
    <source>
        <dbReference type="EMBL" id="CAB5219785.1"/>
    </source>
</evidence>
<keyword evidence="5" id="KW-0235">DNA replication</keyword>
<reference evidence="9" key="1">
    <citation type="submission" date="2020-05" db="EMBL/GenBank/DDBJ databases">
        <authorList>
            <person name="Chiriac C."/>
            <person name="Salcher M."/>
            <person name="Ghai R."/>
            <person name="Kavagutti S V."/>
        </authorList>
    </citation>
    <scope>NUCLEOTIDE SEQUENCE</scope>
</reference>
<keyword evidence="3" id="KW-0808">Transferase</keyword>
<dbReference type="GO" id="GO:0000428">
    <property type="term" value="C:DNA-directed RNA polymerase complex"/>
    <property type="evidence" value="ECO:0007669"/>
    <property type="project" value="UniProtKB-KW"/>
</dbReference>
<organism evidence="9">
    <name type="scientific">uncultured Caudovirales phage</name>
    <dbReference type="NCBI Taxonomy" id="2100421"/>
    <lineage>
        <taxon>Viruses</taxon>
        <taxon>Duplodnaviria</taxon>
        <taxon>Heunggongvirae</taxon>
        <taxon>Uroviricota</taxon>
        <taxon>Caudoviricetes</taxon>
        <taxon>Peduoviridae</taxon>
        <taxon>Maltschvirus</taxon>
        <taxon>Maltschvirus maltsch</taxon>
    </lineage>
</organism>
<evidence type="ECO:0000256" key="6">
    <source>
        <dbReference type="ARBA" id="ARBA00023163"/>
    </source>
</evidence>
<keyword evidence="6" id="KW-0804">Transcription</keyword>
<dbReference type="InterPro" id="IPR050219">
    <property type="entry name" value="DnaG_primase"/>
</dbReference>
<proteinExistence type="predicted"/>
<dbReference type="PROSITE" id="PS50880">
    <property type="entry name" value="TOPRIM"/>
    <property type="match status" value="1"/>
</dbReference>
<dbReference type="EMBL" id="LR798275">
    <property type="protein sequence ID" value="CAB5219785.1"/>
    <property type="molecule type" value="Genomic_DNA"/>
</dbReference>
<dbReference type="PANTHER" id="PTHR30313:SF2">
    <property type="entry name" value="DNA PRIMASE"/>
    <property type="match status" value="1"/>
</dbReference>
<evidence type="ECO:0000256" key="3">
    <source>
        <dbReference type="ARBA" id="ARBA00022679"/>
    </source>
</evidence>
<feature type="domain" description="Toprim" evidence="7">
    <location>
        <begin position="206"/>
        <end position="284"/>
    </location>
</feature>
<gene>
    <name evidence="8" type="ORF">UFOVP113_9</name>
    <name evidence="9" type="ORF">UFOVP225_135</name>
</gene>
<evidence type="ECO:0000313" key="8">
    <source>
        <dbReference type="EMBL" id="CAB4127955.1"/>
    </source>
</evidence>
<keyword evidence="2" id="KW-0639">Primosome</keyword>
<dbReference type="Gene3D" id="3.40.1360.10">
    <property type="match status" value="1"/>
</dbReference>
<dbReference type="Pfam" id="PF13662">
    <property type="entry name" value="Toprim_4"/>
    <property type="match status" value="1"/>
</dbReference>
<dbReference type="GO" id="GO:0003677">
    <property type="term" value="F:DNA binding"/>
    <property type="evidence" value="ECO:0007669"/>
    <property type="project" value="InterPro"/>
</dbReference>
<dbReference type="GO" id="GO:0016779">
    <property type="term" value="F:nucleotidyltransferase activity"/>
    <property type="evidence" value="ECO:0007669"/>
    <property type="project" value="UniProtKB-KW"/>
</dbReference>